<organism evidence="4 5">
    <name type="scientific">Paenibacillus endophyticus</name>
    <dbReference type="NCBI Taxonomy" id="1294268"/>
    <lineage>
        <taxon>Bacteria</taxon>
        <taxon>Bacillati</taxon>
        <taxon>Bacillota</taxon>
        <taxon>Bacilli</taxon>
        <taxon>Bacillales</taxon>
        <taxon>Paenibacillaceae</taxon>
        <taxon>Paenibacillus</taxon>
    </lineage>
</organism>
<dbReference type="Pfam" id="PF12010">
    <property type="entry name" value="DUF3502"/>
    <property type="match status" value="1"/>
</dbReference>
<dbReference type="InterPro" id="IPR050490">
    <property type="entry name" value="Bact_solute-bd_prot1"/>
</dbReference>
<dbReference type="InterPro" id="IPR022627">
    <property type="entry name" value="DUF3502"/>
</dbReference>
<comment type="caution">
    <text evidence="4">The sequence shown here is derived from an EMBL/GenBank/DDBJ whole genome shotgun (WGS) entry which is preliminary data.</text>
</comment>
<evidence type="ECO:0000256" key="1">
    <source>
        <dbReference type="SAM" id="MobiDB-lite"/>
    </source>
</evidence>
<feature type="compositionally biased region" description="Basic and acidic residues" evidence="1">
    <location>
        <begin position="41"/>
        <end position="50"/>
    </location>
</feature>
<dbReference type="InterPro" id="IPR006059">
    <property type="entry name" value="SBP"/>
</dbReference>
<evidence type="ECO:0000313" key="4">
    <source>
        <dbReference type="EMBL" id="MBB3155288.1"/>
    </source>
</evidence>
<keyword evidence="5" id="KW-1185">Reference proteome</keyword>
<feature type="region of interest" description="Disordered" evidence="1">
    <location>
        <begin position="27"/>
        <end position="58"/>
    </location>
</feature>
<feature type="chain" id="PRO_5039576520" evidence="2">
    <location>
        <begin position="24"/>
        <end position="533"/>
    </location>
</feature>
<dbReference type="RefSeq" id="WP_183569839.1">
    <property type="nucleotide sequence ID" value="NZ_CBCSLB010000021.1"/>
</dbReference>
<dbReference type="Proteomes" id="UP000518605">
    <property type="component" value="Unassembled WGS sequence"/>
</dbReference>
<gene>
    <name evidence="4" type="ORF">FHS16_005396</name>
</gene>
<feature type="domain" description="DUF3502" evidence="3">
    <location>
        <begin position="461"/>
        <end position="527"/>
    </location>
</feature>
<protein>
    <submittedName>
        <fullName evidence="4">Putative aldouronate transport system substrate-binding protein</fullName>
    </submittedName>
</protein>
<dbReference type="SUPFAM" id="SSF53850">
    <property type="entry name" value="Periplasmic binding protein-like II"/>
    <property type="match status" value="1"/>
</dbReference>
<dbReference type="AlphaFoldDB" id="A0A7W5GDB7"/>
<evidence type="ECO:0000256" key="2">
    <source>
        <dbReference type="SAM" id="SignalP"/>
    </source>
</evidence>
<name>A0A7W5GDB7_9BACL</name>
<reference evidence="4 5" key="1">
    <citation type="submission" date="2020-08" db="EMBL/GenBank/DDBJ databases">
        <title>Genomic Encyclopedia of Type Strains, Phase III (KMG-III): the genomes of soil and plant-associated and newly described type strains.</title>
        <authorList>
            <person name="Whitman W."/>
        </authorList>
    </citation>
    <scope>NUCLEOTIDE SEQUENCE [LARGE SCALE GENOMIC DNA]</scope>
    <source>
        <strain evidence="4 5">CECT 8234</strain>
    </source>
</reference>
<accession>A0A7W5GDB7</accession>
<feature type="signal peptide" evidence="2">
    <location>
        <begin position="1"/>
        <end position="23"/>
    </location>
</feature>
<evidence type="ECO:0000259" key="3">
    <source>
        <dbReference type="Pfam" id="PF12010"/>
    </source>
</evidence>
<dbReference type="Pfam" id="PF01547">
    <property type="entry name" value="SBP_bac_1"/>
    <property type="match status" value="1"/>
</dbReference>
<sequence length="533" mass="60164">MKQKKTFIMLLALAMVLSVFLQACSSGGNSEKPTNAAAETNGEKSPEPDKATNAPAEEPKLEPYEVSIVYFGTPQEDDALIEEKLNEFFKEKINATVSLQPIASSDFKNRTELMMNTGEKMDLVFSASWLNFFGNASKGAYLELDELLEKHGQGIKERINPLYLEAPRLKGKLYAVPTNKEITQGKAFTYRKDIVDKYSIPIDSINRVEDLEPWYEKIKKEEPEMINQYVAGGSGNFGGGFMMYETNSNLRPIGPTPAKTPMFLIDYKALDMKVKSVLDPEVVELNKNEIEMFRSFYEKGYINSDAGTSTTDIGELRKQGKIWMQSATWKPGADIEAQIADNNQYEYVSHVVEEPIVTTDLAAGSMFAISRTSKDPDRAMMVLNYLHTDPYVVNLFVNGIEGKHYKKVGDNRIEPIADSGYGKTALFWVVGNQMINYLKPGQPDDLYINWEKFNNEATRFPLMGFVFDDAKVKNEITQITAVVTEYKSIFTGAVKDPTKLLEERNKKLKTAGLEKVQAELQSQIDVWWDENKK</sequence>
<dbReference type="PANTHER" id="PTHR43649">
    <property type="entry name" value="ARABINOSE-BINDING PROTEIN-RELATED"/>
    <property type="match status" value="1"/>
</dbReference>
<keyword evidence="2" id="KW-0732">Signal</keyword>
<dbReference type="Gene3D" id="3.40.190.10">
    <property type="entry name" value="Periplasmic binding protein-like II"/>
    <property type="match status" value="1"/>
</dbReference>
<evidence type="ECO:0000313" key="5">
    <source>
        <dbReference type="Proteomes" id="UP000518605"/>
    </source>
</evidence>
<dbReference type="PROSITE" id="PS51257">
    <property type="entry name" value="PROKAR_LIPOPROTEIN"/>
    <property type="match status" value="1"/>
</dbReference>
<dbReference type="EMBL" id="JACHXW010000023">
    <property type="protein sequence ID" value="MBB3155288.1"/>
    <property type="molecule type" value="Genomic_DNA"/>
</dbReference>
<proteinExistence type="predicted"/>
<dbReference type="PANTHER" id="PTHR43649:SF17">
    <property type="entry name" value="ABC TRANSPORTER SOLUTE BINDING PROTEIN-SUGAR TRANSPORT"/>
    <property type="match status" value="1"/>
</dbReference>